<dbReference type="PROSITE" id="PS51367">
    <property type="entry name" value="THAUMATIN_2"/>
    <property type="match status" value="1"/>
</dbReference>
<dbReference type="FunFam" id="2.60.110.10:FF:000004">
    <property type="entry name" value="THAUMATIN-LIKE PROTEIN 1"/>
    <property type="match status" value="1"/>
</dbReference>
<sequence>MNTRVFFMLAFELFFAGANATTITIKNNCQRPIWPATLTGDQKPQLSTTGFELAPGASRSVDIPAGRWTGRFWGRDRCSTNSGRFTCASGECGSGKVECNGAGGAPPTTLVELTVEGNGGQDFYDVSNVDGFNLPVLVVPQGGRGECKQSSCPANINAACPGQLQFKSGNDVVGCFSACAKFNEDKYCCRGANDKPETCPPSDFSRFFKAQCPEAYSYAYDDKTSTFTCFGGPNYLITFCP</sequence>
<feature type="disulfide bond" evidence="2">
    <location>
        <begin position="29"/>
        <end position="240"/>
    </location>
</feature>
<feature type="disulfide bond" evidence="2">
    <location>
        <begin position="179"/>
        <end position="188"/>
    </location>
</feature>
<dbReference type="AlphaFoldDB" id="A0A7J6FM73"/>
<reference evidence="6 7" key="1">
    <citation type="journal article" date="2020" name="bioRxiv">
        <title>Sequence and annotation of 42 cannabis genomes reveals extensive copy number variation in cannabinoid synthesis and pathogen resistance genes.</title>
        <authorList>
            <person name="Mckernan K.J."/>
            <person name="Helbert Y."/>
            <person name="Kane L.T."/>
            <person name="Ebling H."/>
            <person name="Zhang L."/>
            <person name="Liu B."/>
            <person name="Eaton Z."/>
            <person name="Mclaughlin S."/>
            <person name="Kingan S."/>
            <person name="Baybayan P."/>
            <person name="Concepcion G."/>
            <person name="Jordan M."/>
            <person name="Riva A."/>
            <person name="Barbazuk W."/>
            <person name="Harkins T."/>
        </authorList>
    </citation>
    <scope>NUCLEOTIDE SEQUENCE [LARGE SCALE GENOMIC DNA]</scope>
    <source>
        <strain evidence="6 7">cv. Jamaican Lion 4</strain>
        <strain evidence="5">Father</strain>
        <strain evidence="4">Mother</strain>
        <tissue evidence="4">Leaf</tissue>
    </source>
</reference>
<keyword evidence="2" id="KW-1015">Disulfide bond</keyword>
<evidence type="ECO:0000256" key="2">
    <source>
        <dbReference type="PIRSR" id="PIRSR002703-1"/>
    </source>
</evidence>
<gene>
    <name evidence="4" type="ORF">F8388_002842</name>
    <name evidence="5" type="ORF">G4B88_007989</name>
</gene>
<dbReference type="PANTHER" id="PTHR31048">
    <property type="entry name" value="OS03G0233200 PROTEIN"/>
    <property type="match status" value="1"/>
</dbReference>
<dbReference type="SMART" id="SM00205">
    <property type="entry name" value="THN"/>
    <property type="match status" value="1"/>
</dbReference>
<feature type="disulfide bond" evidence="2">
    <location>
        <begin position="152"/>
        <end position="212"/>
    </location>
</feature>
<feature type="signal peptide" evidence="3">
    <location>
        <begin position="1"/>
        <end position="20"/>
    </location>
</feature>
<feature type="disulfide bond" evidence="2">
    <location>
        <begin position="189"/>
        <end position="199"/>
    </location>
</feature>
<evidence type="ECO:0008006" key="8">
    <source>
        <dbReference type="Google" id="ProtNLM"/>
    </source>
</evidence>
<dbReference type="Pfam" id="PF00314">
    <property type="entry name" value="Thaumatin"/>
    <property type="match status" value="1"/>
</dbReference>
<dbReference type="Proteomes" id="UP000525078">
    <property type="component" value="Unassembled WGS sequence"/>
</dbReference>
<dbReference type="CDD" id="cd09218">
    <property type="entry name" value="TLP-PA"/>
    <property type="match status" value="1"/>
</dbReference>
<dbReference type="InterPro" id="IPR001938">
    <property type="entry name" value="Thaumatin"/>
</dbReference>
<dbReference type="EMBL" id="JAATIQ010000004">
    <property type="protein sequence ID" value="KAF4403343.1"/>
    <property type="molecule type" value="Genomic_DNA"/>
</dbReference>
<name>A0A7J6FM73_CANSA</name>
<accession>A0A7J6FM73</accession>
<feature type="disulfide bond" evidence="2">
    <location>
        <begin position="147"/>
        <end position="229"/>
    </location>
</feature>
<organism evidence="4 6">
    <name type="scientific">Cannabis sativa</name>
    <name type="common">Hemp</name>
    <name type="synonym">Marijuana</name>
    <dbReference type="NCBI Taxonomy" id="3483"/>
    <lineage>
        <taxon>Eukaryota</taxon>
        <taxon>Viridiplantae</taxon>
        <taxon>Streptophyta</taxon>
        <taxon>Embryophyta</taxon>
        <taxon>Tracheophyta</taxon>
        <taxon>Spermatophyta</taxon>
        <taxon>Magnoliopsida</taxon>
        <taxon>eudicotyledons</taxon>
        <taxon>Gunneridae</taxon>
        <taxon>Pentapetalae</taxon>
        <taxon>rosids</taxon>
        <taxon>fabids</taxon>
        <taxon>Rosales</taxon>
        <taxon>Cannabaceae</taxon>
        <taxon>Cannabis</taxon>
    </lineage>
</organism>
<dbReference type="InterPro" id="IPR037176">
    <property type="entry name" value="Osmotin/thaumatin-like_sf"/>
</dbReference>
<keyword evidence="3" id="KW-0732">Signal</keyword>
<feature type="disulfide bond" evidence="2">
    <location>
        <begin position="160"/>
        <end position="175"/>
    </location>
</feature>
<proteinExistence type="inferred from homology"/>
<evidence type="ECO:0000313" key="7">
    <source>
        <dbReference type="Proteomes" id="UP000583929"/>
    </source>
</evidence>
<dbReference type="Proteomes" id="UP000583929">
    <property type="component" value="Unassembled WGS sequence"/>
</dbReference>
<evidence type="ECO:0000313" key="4">
    <source>
        <dbReference type="EMBL" id="KAF4370949.1"/>
    </source>
</evidence>
<dbReference type="EMBL" id="JAATIP010000114">
    <property type="protein sequence ID" value="KAF4370949.1"/>
    <property type="molecule type" value="Genomic_DNA"/>
</dbReference>
<feature type="disulfide bond" evidence="2">
    <location>
        <begin position="78"/>
        <end position="87"/>
    </location>
</feature>
<dbReference type="PIRSF" id="PIRSF002703">
    <property type="entry name" value="Thaumatin"/>
    <property type="match status" value="1"/>
</dbReference>
<evidence type="ECO:0000313" key="5">
    <source>
        <dbReference type="EMBL" id="KAF4403343.1"/>
    </source>
</evidence>
<dbReference type="SUPFAM" id="SSF49870">
    <property type="entry name" value="Osmotin, thaumatin-like protein"/>
    <property type="match status" value="1"/>
</dbReference>
<evidence type="ECO:0000256" key="1">
    <source>
        <dbReference type="ARBA" id="ARBA00010607"/>
    </source>
</evidence>
<feature type="disulfide bond" evidence="2">
    <location>
        <begin position="92"/>
        <end position="99"/>
    </location>
</feature>
<comment type="caution">
    <text evidence="4">The sequence shown here is derived from an EMBL/GenBank/DDBJ whole genome shotgun (WGS) entry which is preliminary data.</text>
</comment>
<protein>
    <recommendedName>
        <fullName evidence="8">Thaumatin-like protein</fullName>
    </recommendedName>
</protein>
<dbReference type="Gene3D" id="2.60.110.10">
    <property type="entry name" value="Thaumatin"/>
    <property type="match status" value="1"/>
</dbReference>
<evidence type="ECO:0000313" key="6">
    <source>
        <dbReference type="Proteomes" id="UP000525078"/>
    </source>
</evidence>
<evidence type="ECO:0000256" key="3">
    <source>
        <dbReference type="SAM" id="SignalP"/>
    </source>
</evidence>
<dbReference type="PRINTS" id="PR00347">
    <property type="entry name" value="THAUMATIN"/>
</dbReference>
<keyword evidence="7" id="KW-1185">Reference proteome</keyword>
<comment type="similarity">
    <text evidence="1">Belongs to the thaumatin family.</text>
</comment>
<feature type="chain" id="PRO_5036400401" description="Thaumatin-like protein" evidence="3">
    <location>
        <begin position="21"/>
        <end position="241"/>
    </location>
</feature>